<proteinExistence type="predicted"/>
<reference evidence="1 2" key="1">
    <citation type="submission" date="2023-11" db="EMBL/GenBank/DDBJ databases">
        <authorList>
            <person name="Cook R."/>
            <person name="Crisci M."/>
            <person name="Pye H."/>
            <person name="Adriaenssens E."/>
            <person name="Santini J."/>
        </authorList>
    </citation>
    <scope>NUCLEOTIDE SEQUENCE [LARGE SCALE GENOMIC DNA]</scope>
    <source>
        <strain evidence="1">Lak_Megaphage_RVC_AP3_GC26</strain>
    </source>
</reference>
<dbReference type="EMBL" id="OR769219">
    <property type="protein sequence ID" value="WQJ51427.1"/>
    <property type="molecule type" value="Genomic_DNA"/>
</dbReference>
<name>A0ABZ0Z1D5_9CAUD</name>
<sequence length="183" mass="21511">MSCHTWVYKRIDSMSREEINQEIDCVINERLSRAYMSENEDEYANKMVKLTKDSSISPLSYSDAIKRYKEARYETSLIVKKLQEAKRKGDLSLITDINGFDTAENNTYLFLCNDIPFRCYEYTDKQCHNKDELIEFVHTVEPNNIAIYDENNNQHIGIPEDIDKRISDFFDKHGINNLLIEFG</sequence>
<organism evidence="1 2">
    <name type="scientific">phage Lak_Megaphage_RVC_AP3_GC26</name>
    <dbReference type="NCBI Taxonomy" id="3109225"/>
    <lineage>
        <taxon>Viruses</taxon>
        <taxon>Duplodnaviria</taxon>
        <taxon>Heunggongvirae</taxon>
        <taxon>Uroviricota</taxon>
        <taxon>Caudoviricetes</taxon>
        <taxon>Caudoviricetes code 15 clade</taxon>
    </lineage>
</organism>
<evidence type="ECO:0000313" key="2">
    <source>
        <dbReference type="Proteomes" id="UP001348805"/>
    </source>
</evidence>
<evidence type="ECO:0000313" key="1">
    <source>
        <dbReference type="EMBL" id="WQJ51427.1"/>
    </source>
</evidence>
<accession>A0ABZ0Z1D5</accession>
<dbReference type="Proteomes" id="UP001348805">
    <property type="component" value="Segment"/>
</dbReference>
<protein>
    <submittedName>
        <fullName evidence="1">Uncharacterized protein</fullName>
    </submittedName>
</protein>
<keyword evidence="2" id="KW-1185">Reference proteome</keyword>